<dbReference type="EMBL" id="PIUM01000012">
    <property type="protein sequence ID" value="PKU24368.1"/>
    <property type="molecule type" value="Genomic_DNA"/>
</dbReference>
<evidence type="ECO:0000256" key="6">
    <source>
        <dbReference type="SAM" id="Phobius"/>
    </source>
</evidence>
<evidence type="ECO:0000256" key="5">
    <source>
        <dbReference type="ARBA" id="ARBA00023136"/>
    </source>
</evidence>
<organism evidence="7 8">
    <name type="scientific">Telmatospirillum siberiense</name>
    <dbReference type="NCBI Taxonomy" id="382514"/>
    <lineage>
        <taxon>Bacteria</taxon>
        <taxon>Pseudomonadati</taxon>
        <taxon>Pseudomonadota</taxon>
        <taxon>Alphaproteobacteria</taxon>
        <taxon>Rhodospirillales</taxon>
        <taxon>Rhodospirillaceae</taxon>
        <taxon>Telmatospirillum</taxon>
    </lineage>
</organism>
<dbReference type="PANTHER" id="PTHR33931:SF2">
    <property type="entry name" value="HOLIN-LIKE PROTEIN CIDA"/>
    <property type="match status" value="1"/>
</dbReference>
<dbReference type="InterPro" id="IPR005538">
    <property type="entry name" value="LrgA/CidA"/>
</dbReference>
<evidence type="ECO:0000256" key="2">
    <source>
        <dbReference type="ARBA" id="ARBA00022475"/>
    </source>
</evidence>
<feature type="transmembrane region" description="Helical" evidence="6">
    <location>
        <begin position="97"/>
        <end position="121"/>
    </location>
</feature>
<evidence type="ECO:0000256" key="1">
    <source>
        <dbReference type="ARBA" id="ARBA00004651"/>
    </source>
</evidence>
<gene>
    <name evidence="7" type="ORF">CWS72_12320</name>
</gene>
<comment type="subcellular location">
    <subcellularLocation>
        <location evidence="1">Cell membrane</location>
        <topology evidence="1">Multi-pass membrane protein</topology>
    </subcellularLocation>
</comment>
<dbReference type="PANTHER" id="PTHR33931">
    <property type="entry name" value="HOLIN-LIKE PROTEIN CIDA-RELATED"/>
    <property type="match status" value="1"/>
</dbReference>
<keyword evidence="3 6" id="KW-0812">Transmembrane</keyword>
<evidence type="ECO:0000256" key="4">
    <source>
        <dbReference type="ARBA" id="ARBA00022989"/>
    </source>
</evidence>
<dbReference type="OrthoDB" id="194658at2"/>
<keyword evidence="4 6" id="KW-1133">Transmembrane helix</keyword>
<evidence type="ECO:0000313" key="7">
    <source>
        <dbReference type="EMBL" id="PKU24368.1"/>
    </source>
</evidence>
<dbReference type="Proteomes" id="UP000233293">
    <property type="component" value="Unassembled WGS sequence"/>
</dbReference>
<evidence type="ECO:0000256" key="3">
    <source>
        <dbReference type="ARBA" id="ARBA00022692"/>
    </source>
</evidence>
<dbReference type="GO" id="GO:0005886">
    <property type="term" value="C:plasma membrane"/>
    <property type="evidence" value="ECO:0007669"/>
    <property type="project" value="UniProtKB-SubCell"/>
</dbReference>
<dbReference type="RefSeq" id="WP_101250907.1">
    <property type="nucleotide sequence ID" value="NZ_PIUM01000012.1"/>
</dbReference>
<feature type="transmembrane region" description="Helical" evidence="6">
    <location>
        <begin position="43"/>
        <end position="61"/>
    </location>
</feature>
<sequence>MLRRTGILMGRNRWLQIGGLIAIWWASEALVHAIGLPVPGGVVGMAFLLILLGSGQVRIAWFRRGSTGLLDHMLLFFVPATMALLDHPELFSLTGLKVLAVIFFGTLIVMVGTALVVEACFRWSVRHAR</sequence>
<dbReference type="AlphaFoldDB" id="A0A2N3PVE6"/>
<keyword evidence="8" id="KW-1185">Reference proteome</keyword>
<comment type="caution">
    <text evidence="7">The sequence shown here is derived from an EMBL/GenBank/DDBJ whole genome shotgun (WGS) entry which is preliminary data.</text>
</comment>
<name>A0A2N3PVE6_9PROT</name>
<evidence type="ECO:0000313" key="8">
    <source>
        <dbReference type="Proteomes" id="UP000233293"/>
    </source>
</evidence>
<keyword evidence="5 6" id="KW-0472">Membrane</keyword>
<reference evidence="8" key="1">
    <citation type="submission" date="2017-12" db="EMBL/GenBank/DDBJ databases">
        <title>Draft genome sequence of Telmatospirillum siberiense 26-4b1T, an acidotolerant peatland alphaproteobacterium potentially involved in sulfur cycling.</title>
        <authorList>
            <person name="Hausmann B."/>
            <person name="Pjevac P."/>
            <person name="Schreck K."/>
            <person name="Herbold C.W."/>
            <person name="Daims H."/>
            <person name="Wagner M."/>
            <person name="Pester M."/>
            <person name="Loy A."/>
        </authorList>
    </citation>
    <scope>NUCLEOTIDE SEQUENCE [LARGE SCALE GENOMIC DNA]</scope>
    <source>
        <strain evidence="8">26-4b1</strain>
    </source>
</reference>
<dbReference type="Pfam" id="PF03788">
    <property type="entry name" value="LrgA"/>
    <property type="match status" value="1"/>
</dbReference>
<protein>
    <submittedName>
        <fullName evidence="7">CidA/LrgA family protein</fullName>
    </submittedName>
</protein>
<accession>A0A2N3PVE6</accession>
<feature type="transmembrane region" description="Helical" evidence="6">
    <location>
        <begin position="68"/>
        <end position="85"/>
    </location>
</feature>
<proteinExistence type="predicted"/>
<keyword evidence="2" id="KW-1003">Cell membrane</keyword>